<dbReference type="InterPro" id="IPR005084">
    <property type="entry name" value="CBM6"/>
</dbReference>
<dbReference type="EMBL" id="DSBY01000063">
    <property type="protein sequence ID" value="HDS62799.1"/>
    <property type="molecule type" value="Genomic_DNA"/>
</dbReference>
<dbReference type="CDD" id="cd04080">
    <property type="entry name" value="CBM6_cellulase-like"/>
    <property type="match status" value="1"/>
</dbReference>
<protein>
    <submittedName>
        <fullName evidence="3">Carbohydrate-binding protein</fullName>
    </submittedName>
</protein>
<dbReference type="SUPFAM" id="SSF49785">
    <property type="entry name" value="Galactose-binding domain-like"/>
    <property type="match status" value="1"/>
</dbReference>
<dbReference type="InterPro" id="IPR006584">
    <property type="entry name" value="Cellulose-bd_IV"/>
</dbReference>
<name>A0A831LK76_9EURY</name>
<accession>A0A831LK76</accession>
<feature type="domain" description="CBM6" evidence="2">
    <location>
        <begin position="14"/>
        <end position="136"/>
    </location>
</feature>
<dbReference type="Pfam" id="PF03422">
    <property type="entry name" value="CBM_6"/>
    <property type="match status" value="1"/>
</dbReference>
<evidence type="ECO:0000313" key="3">
    <source>
        <dbReference type="EMBL" id="HDS62799.1"/>
    </source>
</evidence>
<reference evidence="3" key="1">
    <citation type="journal article" date="2020" name="mSystems">
        <title>Genome- and Community-Level Interaction Insights into Carbon Utilization and Element Cycling Functions of Hydrothermarchaeota in Hydrothermal Sediment.</title>
        <authorList>
            <person name="Zhou Z."/>
            <person name="Liu Y."/>
            <person name="Xu W."/>
            <person name="Pan J."/>
            <person name="Luo Z.H."/>
            <person name="Li M."/>
        </authorList>
    </citation>
    <scope>NUCLEOTIDE SEQUENCE</scope>
    <source>
        <strain evidence="3">SpSt-1183</strain>
    </source>
</reference>
<keyword evidence="1" id="KW-0732">Signal</keyword>
<dbReference type="GO" id="GO:0030246">
    <property type="term" value="F:carbohydrate binding"/>
    <property type="evidence" value="ECO:0007669"/>
    <property type="project" value="InterPro"/>
</dbReference>
<proteinExistence type="predicted"/>
<dbReference type="AlphaFoldDB" id="A0A831LK76"/>
<dbReference type="Gene3D" id="2.60.120.260">
    <property type="entry name" value="Galactose-binding domain-like"/>
    <property type="match status" value="1"/>
</dbReference>
<dbReference type="PROSITE" id="PS51175">
    <property type="entry name" value="CBM6"/>
    <property type="match status" value="1"/>
</dbReference>
<comment type="caution">
    <text evidence="3">The sequence shown here is derived from an EMBL/GenBank/DDBJ whole genome shotgun (WGS) entry which is preliminary data.</text>
</comment>
<sequence>MQAEDYNTGGSGVGYYDTTSGNSGGAYRSDDVDIQVCKSEGGYNVGWTATGEWLRYTVNVETPGTYTASFRVASRYSGSSIKLRVDGVDACTVQVPATGSWSTYQTVSGTCTLSAGVHVLTLVFTGDPDLNYFTVS</sequence>
<evidence type="ECO:0000256" key="1">
    <source>
        <dbReference type="ARBA" id="ARBA00022729"/>
    </source>
</evidence>
<organism evidence="3">
    <name type="scientific">Methanofollis liminatans</name>
    <dbReference type="NCBI Taxonomy" id="2201"/>
    <lineage>
        <taxon>Archaea</taxon>
        <taxon>Methanobacteriati</taxon>
        <taxon>Methanobacteriota</taxon>
        <taxon>Stenosarchaea group</taxon>
        <taxon>Methanomicrobia</taxon>
        <taxon>Methanomicrobiales</taxon>
        <taxon>Methanomicrobiaceae</taxon>
        <taxon>Methanofollis</taxon>
    </lineage>
</organism>
<gene>
    <name evidence="3" type="ORF">ENN52_01435</name>
</gene>
<evidence type="ECO:0000259" key="2">
    <source>
        <dbReference type="PROSITE" id="PS51175"/>
    </source>
</evidence>
<dbReference type="InterPro" id="IPR008979">
    <property type="entry name" value="Galactose-bd-like_sf"/>
</dbReference>
<dbReference type="Proteomes" id="UP000885648">
    <property type="component" value="Unassembled WGS sequence"/>
</dbReference>
<dbReference type="SMART" id="SM00606">
    <property type="entry name" value="CBD_IV"/>
    <property type="match status" value="1"/>
</dbReference>